<evidence type="ECO:0000259" key="1">
    <source>
        <dbReference type="PROSITE" id="PS51658"/>
    </source>
</evidence>
<dbReference type="EMBL" id="CP011801">
    <property type="protein sequence ID" value="ALA60100.1"/>
    <property type="molecule type" value="Genomic_DNA"/>
</dbReference>
<dbReference type="Gene3D" id="3.10.690.10">
    <property type="entry name" value="Bifunctional nuclease domain"/>
    <property type="match status" value="1"/>
</dbReference>
<dbReference type="GO" id="GO:0004518">
    <property type="term" value="F:nuclease activity"/>
    <property type="evidence" value="ECO:0007669"/>
    <property type="project" value="InterPro"/>
</dbReference>
<dbReference type="AlphaFoldDB" id="A0A0K2GGL2"/>
<dbReference type="PANTHER" id="PTHR15160">
    <property type="entry name" value="VON HIPPEL-LINDAU PROTEIN"/>
    <property type="match status" value="1"/>
</dbReference>
<name>A0A0K2GGL2_NITMO</name>
<evidence type="ECO:0000313" key="2">
    <source>
        <dbReference type="EMBL" id="ALA60100.1"/>
    </source>
</evidence>
<dbReference type="Pfam" id="PF02577">
    <property type="entry name" value="BFN_dom"/>
    <property type="match status" value="1"/>
</dbReference>
<gene>
    <name evidence="2" type="ORF">NITMOv2_3708</name>
</gene>
<dbReference type="InterPro" id="IPR003729">
    <property type="entry name" value="Bi_nuclease_dom"/>
</dbReference>
<dbReference type="SUPFAM" id="SSF103256">
    <property type="entry name" value="Hypothetical protein TM0160"/>
    <property type="match status" value="1"/>
</dbReference>
<feature type="domain" description="BFN" evidence="1">
    <location>
        <begin position="33"/>
        <end position="161"/>
    </location>
</feature>
<dbReference type="RefSeq" id="WP_053381005.1">
    <property type="nucleotide sequence ID" value="NZ_CP011801.1"/>
</dbReference>
<dbReference type="STRING" id="42253.NITMOv2_3708"/>
<organism evidence="2 3">
    <name type="scientific">Nitrospira moscoviensis</name>
    <dbReference type="NCBI Taxonomy" id="42253"/>
    <lineage>
        <taxon>Bacteria</taxon>
        <taxon>Pseudomonadati</taxon>
        <taxon>Nitrospirota</taxon>
        <taxon>Nitrospiria</taxon>
        <taxon>Nitrospirales</taxon>
        <taxon>Nitrospiraceae</taxon>
        <taxon>Nitrospira</taxon>
    </lineage>
</organism>
<keyword evidence="3" id="KW-1185">Reference proteome</keyword>
<proteinExistence type="predicted"/>
<dbReference type="PANTHER" id="PTHR15160:SF1">
    <property type="entry name" value="VON HIPPEL-LINDAU DISEASE TUMOR SUPPRESSOR"/>
    <property type="match status" value="1"/>
</dbReference>
<accession>A0A0K2GGL2</accession>
<dbReference type="PROSITE" id="PS51658">
    <property type="entry name" value="BFN"/>
    <property type="match status" value="1"/>
</dbReference>
<dbReference type="KEGG" id="nmv:NITMOv2_3708"/>
<reference evidence="2 3" key="1">
    <citation type="journal article" date="2015" name="Proc. Natl. Acad. Sci. U.S.A.">
        <title>Expanded metabolic versatility of ubiquitous nitrite-oxidizing bacteria from the genus Nitrospira.</title>
        <authorList>
            <person name="Koch H."/>
            <person name="Lucker S."/>
            <person name="Albertsen M."/>
            <person name="Kitzinger K."/>
            <person name="Herbold C."/>
            <person name="Spieck E."/>
            <person name="Nielsen P.H."/>
            <person name="Wagner M."/>
            <person name="Daims H."/>
        </authorList>
    </citation>
    <scope>NUCLEOTIDE SEQUENCE [LARGE SCALE GENOMIC DNA]</scope>
    <source>
        <strain evidence="2 3">NSP M-1</strain>
    </source>
</reference>
<evidence type="ECO:0000313" key="3">
    <source>
        <dbReference type="Proteomes" id="UP000069205"/>
    </source>
</evidence>
<sequence length="169" mass="18187">MTHVGRLMLGVVILSVLLSSRLSLSQQPPPPAPNQVTVSDVKVRMSDHGPVVLLQAEDKTLPIFVDMTVALSIQSALSGERLARPLSHDLMRTILDAYGGKVLQTVITRKDGTYYGALTVAVKDQVKTFDSRSSDSIALAIHFKAPIVVARDLFDSAAKLPEKGKGAEL</sequence>
<dbReference type="Proteomes" id="UP000069205">
    <property type="component" value="Chromosome"/>
</dbReference>
<dbReference type="OrthoDB" id="9797004at2"/>
<protein>
    <recommendedName>
        <fullName evidence="1">BFN domain-containing protein</fullName>
    </recommendedName>
</protein>
<dbReference type="InterPro" id="IPR036104">
    <property type="entry name" value="BFN_sf"/>
</dbReference>
<dbReference type="PATRIC" id="fig|42253.5.peg.3659"/>